<evidence type="ECO:0000313" key="2">
    <source>
        <dbReference type="EMBL" id="SCV04450.1"/>
    </source>
</evidence>
<protein>
    <submittedName>
        <fullName evidence="2">LAMI_0H16226g1_1</fullName>
    </submittedName>
</protein>
<evidence type="ECO:0000313" key="3">
    <source>
        <dbReference type="Proteomes" id="UP000191024"/>
    </source>
</evidence>
<reference evidence="3" key="1">
    <citation type="submission" date="2016-03" db="EMBL/GenBank/DDBJ databases">
        <authorList>
            <person name="Devillers H."/>
        </authorList>
    </citation>
    <scope>NUCLEOTIDE SEQUENCE [LARGE SCALE GENOMIC DNA]</scope>
</reference>
<dbReference type="AlphaFoldDB" id="A0A1G4KIS3"/>
<evidence type="ECO:0000256" key="1">
    <source>
        <dbReference type="SAM" id="Coils"/>
    </source>
</evidence>
<dbReference type="OrthoDB" id="4061647at2759"/>
<keyword evidence="3" id="KW-1185">Reference proteome</keyword>
<feature type="coiled-coil region" evidence="1">
    <location>
        <begin position="190"/>
        <end position="220"/>
    </location>
</feature>
<dbReference type="STRING" id="1230905.A0A1G4KIS3"/>
<sequence>MPRKYPASPEQATFELPSLPPWRTPRIKILQNTPLRRGPLISSASNIFETPQPVPTPRVPGKDAESYDYSPFCDKKLLRESKQLQLQQSEIATHCLVFHNARQGDPILLRPDMNLWCCDSSDDEHEGLRNDDSAVPAVFDNAGYALSRELPDYKPSRRPNSRKPEPNFALIKHSLQSYWGSPELVNSLDNKQLQDQYHVLHQERQNMRAVKEELQSRQEVLPVGRNTEAKANILLQELERDESWTQQAGKCRPNA</sequence>
<dbReference type="Pfam" id="PF12856">
    <property type="entry name" value="ANAPC9"/>
    <property type="match status" value="1"/>
</dbReference>
<dbReference type="EMBL" id="LT598468">
    <property type="protein sequence ID" value="SCV04450.1"/>
    <property type="molecule type" value="Genomic_DNA"/>
</dbReference>
<dbReference type="GO" id="GO:0005680">
    <property type="term" value="C:anaphase-promoting complex"/>
    <property type="evidence" value="ECO:0007669"/>
    <property type="project" value="InterPro"/>
</dbReference>
<proteinExistence type="predicted"/>
<organism evidence="2 3">
    <name type="scientific">Lachancea mirantina</name>
    <dbReference type="NCBI Taxonomy" id="1230905"/>
    <lineage>
        <taxon>Eukaryota</taxon>
        <taxon>Fungi</taxon>
        <taxon>Dikarya</taxon>
        <taxon>Ascomycota</taxon>
        <taxon>Saccharomycotina</taxon>
        <taxon>Saccharomycetes</taxon>
        <taxon>Saccharomycetales</taxon>
        <taxon>Saccharomycetaceae</taxon>
        <taxon>Lachancea</taxon>
    </lineage>
</organism>
<keyword evidence="1" id="KW-0175">Coiled coil</keyword>
<gene>
    <name evidence="2" type="ORF">LAMI_0H16226G</name>
</gene>
<dbReference type="InterPro" id="IPR024274">
    <property type="entry name" value="APC9"/>
</dbReference>
<accession>A0A1G4KIS3</accession>
<name>A0A1G4KIS3_9SACH</name>
<dbReference type="Proteomes" id="UP000191024">
    <property type="component" value="Chromosome H"/>
</dbReference>